<name>A0AAV4TEF9_CAEEX</name>
<organism evidence="1 2">
    <name type="scientific">Caerostris extrusa</name>
    <name type="common">Bark spider</name>
    <name type="synonym">Caerostris bankana</name>
    <dbReference type="NCBI Taxonomy" id="172846"/>
    <lineage>
        <taxon>Eukaryota</taxon>
        <taxon>Metazoa</taxon>
        <taxon>Ecdysozoa</taxon>
        <taxon>Arthropoda</taxon>
        <taxon>Chelicerata</taxon>
        <taxon>Arachnida</taxon>
        <taxon>Araneae</taxon>
        <taxon>Araneomorphae</taxon>
        <taxon>Entelegynae</taxon>
        <taxon>Araneoidea</taxon>
        <taxon>Araneidae</taxon>
        <taxon>Caerostris</taxon>
    </lineage>
</organism>
<evidence type="ECO:0000313" key="2">
    <source>
        <dbReference type="Proteomes" id="UP001054945"/>
    </source>
</evidence>
<proteinExistence type="predicted"/>
<keyword evidence="2" id="KW-1185">Reference proteome</keyword>
<comment type="caution">
    <text evidence="1">The sequence shown here is derived from an EMBL/GenBank/DDBJ whole genome shotgun (WGS) entry which is preliminary data.</text>
</comment>
<gene>
    <name evidence="1" type="ORF">CEXT_776071</name>
</gene>
<reference evidence="1 2" key="1">
    <citation type="submission" date="2021-06" db="EMBL/GenBank/DDBJ databases">
        <title>Caerostris extrusa draft genome.</title>
        <authorList>
            <person name="Kono N."/>
            <person name="Arakawa K."/>
        </authorList>
    </citation>
    <scope>NUCLEOTIDE SEQUENCE [LARGE SCALE GENOMIC DNA]</scope>
</reference>
<dbReference type="Proteomes" id="UP001054945">
    <property type="component" value="Unassembled WGS sequence"/>
</dbReference>
<protein>
    <submittedName>
        <fullName evidence="1">Uncharacterized protein</fullName>
    </submittedName>
</protein>
<dbReference type="AlphaFoldDB" id="A0AAV4TEF9"/>
<accession>A0AAV4TEF9</accession>
<dbReference type="EMBL" id="BPLR01011162">
    <property type="protein sequence ID" value="GIY44569.1"/>
    <property type="molecule type" value="Genomic_DNA"/>
</dbReference>
<sequence length="107" mass="12231">MAHRKYGSIDQVGSAVRFIDQVWLIEQVWSEVHGSQFQVWSEVCSSCLSEAWGLFSLIRHCNGEKRELQKPKHKATQVSVRAAGCTREWKLLLNSVPPHLPSNREIC</sequence>
<evidence type="ECO:0000313" key="1">
    <source>
        <dbReference type="EMBL" id="GIY44569.1"/>
    </source>
</evidence>